<keyword evidence="1" id="KW-0812">Transmembrane</keyword>
<keyword evidence="1" id="KW-1133">Transmembrane helix</keyword>
<proteinExistence type="predicted"/>
<evidence type="ECO:0000313" key="3">
    <source>
        <dbReference type="Proteomes" id="UP000053989"/>
    </source>
</evidence>
<dbReference type="InParanoid" id="A0A0C3DC03"/>
<dbReference type="Proteomes" id="UP000053989">
    <property type="component" value="Unassembled WGS sequence"/>
</dbReference>
<reference evidence="3" key="2">
    <citation type="submission" date="2015-01" db="EMBL/GenBank/DDBJ databases">
        <title>Evolutionary Origins and Diversification of the Mycorrhizal Mutualists.</title>
        <authorList>
            <consortium name="DOE Joint Genome Institute"/>
            <consortium name="Mycorrhizal Genomics Consortium"/>
            <person name="Kohler A."/>
            <person name="Kuo A."/>
            <person name="Nagy L.G."/>
            <person name="Floudas D."/>
            <person name="Copeland A."/>
            <person name="Barry K.W."/>
            <person name="Cichocki N."/>
            <person name="Veneault-Fourrey C."/>
            <person name="LaButti K."/>
            <person name="Lindquist E.A."/>
            <person name="Lipzen A."/>
            <person name="Lundell T."/>
            <person name="Morin E."/>
            <person name="Murat C."/>
            <person name="Riley R."/>
            <person name="Ohm R."/>
            <person name="Sun H."/>
            <person name="Tunlid A."/>
            <person name="Henrissat B."/>
            <person name="Grigoriev I.V."/>
            <person name="Hibbett D.S."/>
            <person name="Martin F."/>
        </authorList>
    </citation>
    <scope>NUCLEOTIDE SEQUENCE [LARGE SCALE GENOMIC DNA]</scope>
    <source>
        <strain evidence="3">Foug A</strain>
    </source>
</reference>
<dbReference type="HOGENOM" id="CLU_1982876_0_0_1"/>
<keyword evidence="1" id="KW-0472">Membrane</keyword>
<accession>A0A0C3DC03</accession>
<reference evidence="2 3" key="1">
    <citation type="submission" date="2014-04" db="EMBL/GenBank/DDBJ databases">
        <authorList>
            <consortium name="DOE Joint Genome Institute"/>
            <person name="Kuo A."/>
            <person name="Kohler A."/>
            <person name="Nagy L.G."/>
            <person name="Floudas D."/>
            <person name="Copeland A."/>
            <person name="Barry K.W."/>
            <person name="Cichocki N."/>
            <person name="Veneault-Fourrey C."/>
            <person name="LaButti K."/>
            <person name="Lindquist E.A."/>
            <person name="Lipzen A."/>
            <person name="Lundell T."/>
            <person name="Morin E."/>
            <person name="Murat C."/>
            <person name="Sun H."/>
            <person name="Tunlid A."/>
            <person name="Henrissat B."/>
            <person name="Grigoriev I.V."/>
            <person name="Hibbett D.S."/>
            <person name="Martin F."/>
            <person name="Nordberg H.P."/>
            <person name="Cantor M.N."/>
            <person name="Hua S.X."/>
        </authorList>
    </citation>
    <scope>NUCLEOTIDE SEQUENCE [LARGE SCALE GENOMIC DNA]</scope>
    <source>
        <strain evidence="2 3">Foug A</strain>
    </source>
</reference>
<gene>
    <name evidence="2" type="ORF">SCLCIDRAFT_403105</name>
</gene>
<organism evidence="2 3">
    <name type="scientific">Scleroderma citrinum Foug A</name>
    <dbReference type="NCBI Taxonomy" id="1036808"/>
    <lineage>
        <taxon>Eukaryota</taxon>
        <taxon>Fungi</taxon>
        <taxon>Dikarya</taxon>
        <taxon>Basidiomycota</taxon>
        <taxon>Agaricomycotina</taxon>
        <taxon>Agaricomycetes</taxon>
        <taxon>Agaricomycetidae</taxon>
        <taxon>Boletales</taxon>
        <taxon>Sclerodermatineae</taxon>
        <taxon>Sclerodermataceae</taxon>
        <taxon>Scleroderma</taxon>
    </lineage>
</organism>
<sequence>MLAYWDLHGWYADPHCRTSLSFYGRCATSMLAPCRASLTLSIHFWPGSRVSSLIIRDSCGQLQIRRRPRWHGSLLCNHIRKYVGFKRHFTFLFQQLRLRFWVGIGICVVVMSLYCCIGTATIMVLR</sequence>
<evidence type="ECO:0000313" key="2">
    <source>
        <dbReference type="EMBL" id="KIM53949.1"/>
    </source>
</evidence>
<protein>
    <submittedName>
        <fullName evidence="2">Uncharacterized protein</fullName>
    </submittedName>
</protein>
<feature type="transmembrane region" description="Helical" evidence="1">
    <location>
        <begin position="100"/>
        <end position="125"/>
    </location>
</feature>
<evidence type="ECO:0000256" key="1">
    <source>
        <dbReference type="SAM" id="Phobius"/>
    </source>
</evidence>
<dbReference type="EMBL" id="KN822165">
    <property type="protein sequence ID" value="KIM53949.1"/>
    <property type="molecule type" value="Genomic_DNA"/>
</dbReference>
<name>A0A0C3DC03_9AGAM</name>
<dbReference type="AlphaFoldDB" id="A0A0C3DC03"/>
<keyword evidence="3" id="KW-1185">Reference proteome</keyword>